<comment type="caution">
    <text evidence="1">The sequence shown here is derived from an EMBL/GenBank/DDBJ whole genome shotgun (WGS) entry which is preliminary data.</text>
</comment>
<sequence length="66" mass="7411">MLYRIGAPLTDRQKADYMLSRDVPALSLAGYLAAAGQMYALEAETPWSEALDLKRAIQYARFAERT</sequence>
<organism evidence="1 2">
    <name type="scientific">Collinsella intestinalis</name>
    <dbReference type="NCBI Taxonomy" id="147207"/>
    <lineage>
        <taxon>Bacteria</taxon>
        <taxon>Bacillati</taxon>
        <taxon>Actinomycetota</taxon>
        <taxon>Coriobacteriia</taxon>
        <taxon>Coriobacteriales</taxon>
        <taxon>Coriobacteriaceae</taxon>
        <taxon>Collinsella</taxon>
    </lineage>
</organism>
<dbReference type="EMBL" id="QSJI01000002">
    <property type="protein sequence ID" value="RHD56460.1"/>
    <property type="molecule type" value="Genomic_DNA"/>
</dbReference>
<proteinExistence type="predicted"/>
<gene>
    <name evidence="1" type="ORF">DW787_02600</name>
</gene>
<protein>
    <submittedName>
        <fullName evidence="1">Uncharacterized protein</fullName>
    </submittedName>
</protein>
<name>A0A414FY28_9ACTN</name>
<dbReference type="AlphaFoldDB" id="A0A414FY28"/>
<evidence type="ECO:0000313" key="2">
    <source>
        <dbReference type="Proteomes" id="UP000286050"/>
    </source>
</evidence>
<evidence type="ECO:0000313" key="1">
    <source>
        <dbReference type="EMBL" id="RHD56460.1"/>
    </source>
</evidence>
<accession>A0A414FY28</accession>
<dbReference type="Proteomes" id="UP000286050">
    <property type="component" value="Unassembled WGS sequence"/>
</dbReference>
<reference evidence="1 2" key="1">
    <citation type="submission" date="2018-08" db="EMBL/GenBank/DDBJ databases">
        <title>A genome reference for cultivated species of the human gut microbiota.</title>
        <authorList>
            <person name="Zou Y."/>
            <person name="Xue W."/>
            <person name="Luo G."/>
        </authorList>
    </citation>
    <scope>NUCLEOTIDE SEQUENCE [LARGE SCALE GENOMIC DNA]</scope>
    <source>
        <strain evidence="1 2">AM30-5LB</strain>
    </source>
</reference>